<accession>A0A8S3UFN0</accession>
<reference evidence="1" key="1">
    <citation type="submission" date="2021-03" db="EMBL/GenBank/DDBJ databases">
        <authorList>
            <person name="Bekaert M."/>
        </authorList>
    </citation>
    <scope>NUCLEOTIDE SEQUENCE</scope>
</reference>
<dbReference type="AlphaFoldDB" id="A0A8S3UFN0"/>
<evidence type="ECO:0000313" key="1">
    <source>
        <dbReference type="EMBL" id="CAG2241237.1"/>
    </source>
</evidence>
<sequence length="161" mass="18700">MARYRTLKGSSYIPLPIKLRSKHAIINVKNKDSKCFMWSILAELYPAKRDAERVWKYKEHTSSLKFDTIMFPVKLADIPKFEKQNEISINVFGFNKGEVFPIHISKHRFEQHVNLLMISDSKNHISAGLMISIDYWGTSIAIAHDIFTVHTAYTDLPKKNF</sequence>
<proteinExistence type="predicted"/>
<comment type="caution">
    <text evidence="1">The sequence shown here is derived from an EMBL/GenBank/DDBJ whole genome shotgun (WGS) entry which is preliminary data.</text>
</comment>
<protein>
    <submittedName>
        <fullName evidence="1">Uncharacterized protein</fullName>
    </submittedName>
</protein>
<name>A0A8S3UFN0_MYTED</name>
<dbReference type="PANTHER" id="PTHR31511:SF12">
    <property type="entry name" value="RHO TERMINATION FACTOR N-TERMINAL DOMAIN-CONTAINING PROTEIN"/>
    <property type="match status" value="1"/>
</dbReference>
<evidence type="ECO:0000313" key="2">
    <source>
        <dbReference type="Proteomes" id="UP000683360"/>
    </source>
</evidence>
<keyword evidence="2" id="KW-1185">Reference proteome</keyword>
<dbReference type="PANTHER" id="PTHR31511">
    <property type="entry name" value="PROTEIN CBG23764"/>
    <property type="match status" value="1"/>
</dbReference>
<dbReference type="Proteomes" id="UP000683360">
    <property type="component" value="Unassembled WGS sequence"/>
</dbReference>
<organism evidence="1 2">
    <name type="scientific">Mytilus edulis</name>
    <name type="common">Blue mussel</name>
    <dbReference type="NCBI Taxonomy" id="6550"/>
    <lineage>
        <taxon>Eukaryota</taxon>
        <taxon>Metazoa</taxon>
        <taxon>Spiralia</taxon>
        <taxon>Lophotrochozoa</taxon>
        <taxon>Mollusca</taxon>
        <taxon>Bivalvia</taxon>
        <taxon>Autobranchia</taxon>
        <taxon>Pteriomorphia</taxon>
        <taxon>Mytilida</taxon>
        <taxon>Mytiloidea</taxon>
        <taxon>Mytilidae</taxon>
        <taxon>Mytilinae</taxon>
        <taxon>Mytilus</taxon>
    </lineage>
</organism>
<gene>
    <name evidence="1" type="ORF">MEDL_53482</name>
</gene>
<dbReference type="OrthoDB" id="6131786at2759"/>
<dbReference type="EMBL" id="CAJPWZ010002581">
    <property type="protein sequence ID" value="CAG2241237.1"/>
    <property type="molecule type" value="Genomic_DNA"/>
</dbReference>